<sequence>MALRMGMAGYVLLLVAGEALLHRAAAQTTHVVGDSMGWVIPPGGAAAYTTWASSKKFMVCDTLMFNFTTGDQDVAQVSKTAFEACSATNTIGSVITTGPANVTLVSEGDYYYICTFSQHCTIGQKLRITVQASPSASPMEGPFSSTPPSSPTPTSAILFVPNIPPLAAMRPFEGEQWLKEIAPVLQSLQKGPVPPSTTSPCTYIPGGALFIVAILFVPDFPQLAAMRPFERELWLKEIARVLESLQKAPVPPSATSPCTYILGDGVLCIVAILLVQVAAMRPLGGERRLKEMGLVFGSLQKAPVPPSGPSRCSLILPRPPDCE</sequence>
<feature type="chain" id="PRO_5032327399" description="Phytocyanin domain-containing protein" evidence="3">
    <location>
        <begin position="27"/>
        <end position="323"/>
    </location>
</feature>
<evidence type="ECO:0000256" key="1">
    <source>
        <dbReference type="ARBA" id="ARBA00023157"/>
    </source>
</evidence>
<dbReference type="GO" id="GO:0009055">
    <property type="term" value="F:electron transfer activity"/>
    <property type="evidence" value="ECO:0007669"/>
    <property type="project" value="InterPro"/>
</dbReference>
<feature type="signal peptide" evidence="3">
    <location>
        <begin position="1"/>
        <end position="26"/>
    </location>
</feature>
<protein>
    <recommendedName>
        <fullName evidence="4">Phytocyanin domain-containing protein</fullName>
    </recommendedName>
</protein>
<dbReference type="FunFam" id="2.60.40.420:FF:000034">
    <property type="entry name" value="Cupredoxin superfamily protein"/>
    <property type="match status" value="1"/>
</dbReference>
<reference evidence="5 6" key="1">
    <citation type="submission" date="2020-04" db="EMBL/GenBank/DDBJ databases">
        <title>Plant Genome Project.</title>
        <authorList>
            <person name="Zhang R.-G."/>
        </authorList>
    </citation>
    <scope>NUCLEOTIDE SEQUENCE [LARGE SCALE GENOMIC DNA]</scope>
    <source>
        <strain evidence="5">YNK0</strain>
        <tissue evidence="5">Leaf</tissue>
    </source>
</reference>
<accession>A0A834YN65</accession>
<dbReference type="AlphaFoldDB" id="A0A834YN65"/>
<evidence type="ECO:0000313" key="6">
    <source>
        <dbReference type="Proteomes" id="UP000655225"/>
    </source>
</evidence>
<feature type="domain" description="Phytocyanin" evidence="4">
    <location>
        <begin position="28"/>
        <end position="132"/>
    </location>
</feature>
<dbReference type="Gene3D" id="2.60.40.420">
    <property type="entry name" value="Cupredoxins - blue copper proteins"/>
    <property type="match status" value="1"/>
</dbReference>
<dbReference type="Proteomes" id="UP000655225">
    <property type="component" value="Unassembled WGS sequence"/>
</dbReference>
<dbReference type="OrthoDB" id="5421909at2759"/>
<dbReference type="Pfam" id="PF02298">
    <property type="entry name" value="Cu_bind_like"/>
    <property type="match status" value="1"/>
</dbReference>
<dbReference type="PANTHER" id="PTHR33592:SF3">
    <property type="entry name" value="TRANSMEMBRANE PROTEIN"/>
    <property type="match status" value="1"/>
</dbReference>
<dbReference type="SUPFAM" id="SSF49503">
    <property type="entry name" value="Cupredoxins"/>
    <property type="match status" value="1"/>
</dbReference>
<dbReference type="CDD" id="cd13920">
    <property type="entry name" value="Stellacyanin"/>
    <property type="match status" value="1"/>
</dbReference>
<proteinExistence type="predicted"/>
<dbReference type="PANTHER" id="PTHR33592">
    <property type="entry name" value="TRANSMEMBRANE PROTEIN"/>
    <property type="match status" value="1"/>
</dbReference>
<dbReference type="EMBL" id="JABCRI010000016">
    <property type="protein sequence ID" value="KAF8392249.1"/>
    <property type="molecule type" value="Genomic_DNA"/>
</dbReference>
<keyword evidence="3" id="KW-0732">Signal</keyword>
<evidence type="ECO:0000259" key="4">
    <source>
        <dbReference type="PROSITE" id="PS51485"/>
    </source>
</evidence>
<evidence type="ECO:0000256" key="3">
    <source>
        <dbReference type="SAM" id="SignalP"/>
    </source>
</evidence>
<name>A0A834YN65_TETSI</name>
<organism evidence="5 6">
    <name type="scientific">Tetracentron sinense</name>
    <name type="common">Spur-leaf</name>
    <dbReference type="NCBI Taxonomy" id="13715"/>
    <lineage>
        <taxon>Eukaryota</taxon>
        <taxon>Viridiplantae</taxon>
        <taxon>Streptophyta</taxon>
        <taxon>Embryophyta</taxon>
        <taxon>Tracheophyta</taxon>
        <taxon>Spermatophyta</taxon>
        <taxon>Magnoliopsida</taxon>
        <taxon>Trochodendrales</taxon>
        <taxon>Trochodendraceae</taxon>
        <taxon>Tetracentron</taxon>
    </lineage>
</organism>
<evidence type="ECO:0000256" key="2">
    <source>
        <dbReference type="ARBA" id="ARBA00023180"/>
    </source>
</evidence>
<keyword evidence="2" id="KW-0325">Glycoprotein</keyword>
<keyword evidence="6" id="KW-1185">Reference proteome</keyword>
<comment type="caution">
    <text evidence="5">The sequence shown here is derived from an EMBL/GenBank/DDBJ whole genome shotgun (WGS) entry which is preliminary data.</text>
</comment>
<dbReference type="InterPro" id="IPR003245">
    <property type="entry name" value="Phytocyanin_dom"/>
</dbReference>
<gene>
    <name evidence="5" type="ORF">HHK36_022591</name>
</gene>
<keyword evidence="1" id="KW-1015">Disulfide bond</keyword>
<dbReference type="InterPro" id="IPR008972">
    <property type="entry name" value="Cupredoxin"/>
</dbReference>
<evidence type="ECO:0000313" key="5">
    <source>
        <dbReference type="EMBL" id="KAF8392249.1"/>
    </source>
</evidence>
<dbReference type="PROSITE" id="PS51485">
    <property type="entry name" value="PHYTOCYANIN"/>
    <property type="match status" value="1"/>
</dbReference>